<dbReference type="Gene3D" id="3.40.190.10">
    <property type="entry name" value="Periplasmic binding protein-like II"/>
    <property type="match status" value="3"/>
</dbReference>
<proteinExistence type="inferred from homology"/>
<evidence type="ECO:0000256" key="2">
    <source>
        <dbReference type="ARBA" id="ARBA00022448"/>
    </source>
</evidence>
<dbReference type="Pfam" id="PF01547">
    <property type="entry name" value="SBP_bac_1"/>
    <property type="match status" value="1"/>
</dbReference>
<dbReference type="PANTHER" id="PTHR43649:SF29">
    <property type="entry name" value="OSMOPROTECTIVE COMPOUNDS-BINDING PROTEIN GGTB"/>
    <property type="match status" value="1"/>
</dbReference>
<dbReference type="InterPro" id="IPR006059">
    <property type="entry name" value="SBP"/>
</dbReference>
<name>A0ABW7Y9V7_STRCE</name>
<protein>
    <submittedName>
        <fullName evidence="3">ABC transporter substrate-binding protein</fullName>
    </submittedName>
</protein>
<dbReference type="Proteomes" id="UP001612415">
    <property type="component" value="Unassembled WGS sequence"/>
</dbReference>
<dbReference type="SUPFAM" id="SSF53850">
    <property type="entry name" value="Periplasmic binding protein-like II"/>
    <property type="match status" value="1"/>
</dbReference>
<organism evidence="3 4">
    <name type="scientific">Streptomyces cellulosae</name>
    <dbReference type="NCBI Taxonomy" id="1968"/>
    <lineage>
        <taxon>Bacteria</taxon>
        <taxon>Bacillati</taxon>
        <taxon>Actinomycetota</taxon>
        <taxon>Actinomycetes</taxon>
        <taxon>Kitasatosporales</taxon>
        <taxon>Streptomycetaceae</taxon>
        <taxon>Streptomyces</taxon>
    </lineage>
</organism>
<sequence>MRRPRPRTLGIVCVCIVLLVAGAVAGVRWAQSWKGSVTVLANWSGGEREQFEKAIEQFEENHRIDVIYQGSSALSQVLAADLAAGTQPDVAVLPGPGELMAYAAEGRLRPLDGLFEAGDYDRVWMPKVAGEDGRKRTYWLPVKTGLKSMVWHSGSLPRDEIAEIAGEPDTWCLGMESGATSGWPGTDWVEDILLQQAGPQVYEKWATGDLEWTDKRVRKAWTTWGEMAGAGDKARAERVLKANYGQDCSHQRLEHQGSFRDTAWKEADGDFLHSAEVIPEAQQNSRHWEVSGDLAAMLNATDEAKELIRYLADPGIELPDFTANKKAASPDSYDDPMKRKIGSILRDPKQQRCWDASDTMPPAMRNAFHEAVLHFLVSPEELDNQLELLERLRNDQGPSFPVCGSG</sequence>
<evidence type="ECO:0000256" key="1">
    <source>
        <dbReference type="ARBA" id="ARBA00008520"/>
    </source>
</evidence>
<dbReference type="PANTHER" id="PTHR43649">
    <property type="entry name" value="ARABINOSE-BINDING PROTEIN-RELATED"/>
    <property type="match status" value="1"/>
</dbReference>
<evidence type="ECO:0000313" key="3">
    <source>
        <dbReference type="EMBL" id="MFI5678733.1"/>
    </source>
</evidence>
<dbReference type="EMBL" id="JBITDC010000012">
    <property type="protein sequence ID" value="MFI5678733.1"/>
    <property type="molecule type" value="Genomic_DNA"/>
</dbReference>
<keyword evidence="2" id="KW-0813">Transport</keyword>
<keyword evidence="4" id="KW-1185">Reference proteome</keyword>
<gene>
    <name evidence="3" type="ORF">ACIA8P_29395</name>
</gene>
<comment type="similarity">
    <text evidence="1">Belongs to the bacterial solute-binding protein 1 family.</text>
</comment>
<evidence type="ECO:0000313" key="4">
    <source>
        <dbReference type="Proteomes" id="UP001612415"/>
    </source>
</evidence>
<accession>A0ABW7Y9V7</accession>
<dbReference type="RefSeq" id="WP_398659265.1">
    <property type="nucleotide sequence ID" value="NZ_JBITDC010000012.1"/>
</dbReference>
<reference evidence="3 4" key="1">
    <citation type="submission" date="2024-10" db="EMBL/GenBank/DDBJ databases">
        <title>The Natural Products Discovery Center: Release of the First 8490 Sequenced Strains for Exploring Actinobacteria Biosynthetic Diversity.</title>
        <authorList>
            <person name="Kalkreuter E."/>
            <person name="Kautsar S.A."/>
            <person name="Yang D."/>
            <person name="Bader C.D."/>
            <person name="Teijaro C.N."/>
            <person name="Fluegel L."/>
            <person name="Davis C.M."/>
            <person name="Simpson J.R."/>
            <person name="Lauterbach L."/>
            <person name="Steele A.D."/>
            <person name="Gui C."/>
            <person name="Meng S."/>
            <person name="Li G."/>
            <person name="Viehrig K."/>
            <person name="Ye F."/>
            <person name="Su P."/>
            <person name="Kiefer A.F."/>
            <person name="Nichols A."/>
            <person name="Cepeda A.J."/>
            <person name="Yan W."/>
            <person name="Fan B."/>
            <person name="Jiang Y."/>
            <person name="Adhikari A."/>
            <person name="Zheng C.-J."/>
            <person name="Schuster L."/>
            <person name="Cowan T.M."/>
            <person name="Smanski M.J."/>
            <person name="Chevrette M.G."/>
            <person name="De Carvalho L.P.S."/>
            <person name="Shen B."/>
        </authorList>
    </citation>
    <scope>NUCLEOTIDE SEQUENCE [LARGE SCALE GENOMIC DNA]</scope>
    <source>
        <strain evidence="3 4">NPDC051599</strain>
    </source>
</reference>
<dbReference type="InterPro" id="IPR050490">
    <property type="entry name" value="Bact_solute-bd_prot1"/>
</dbReference>
<comment type="caution">
    <text evidence="3">The sequence shown here is derived from an EMBL/GenBank/DDBJ whole genome shotgun (WGS) entry which is preliminary data.</text>
</comment>